<sequence length="200" mass="23048">MDAVKPYQIYEPPVPPSTEANIDVSMLNIFGDKPKVSEKEFIEINFDKGTLKNWDIVSRVDEMSTPWLCLNWALFRLHYIQAEKTDDAKLKKKGDSYIGNAEPLDTISYSSKDMLTRWANKWGLKSCGLDDPKRIMVIWEAEHENRGQVGHIQVKYHDRWESKLSTEYYVISHEENAFETFQGTASNLGMFKTGAMCLVD</sequence>
<accession>A0ABR2WHJ2</accession>
<comment type="caution">
    <text evidence="1">The sequence shown here is derived from an EMBL/GenBank/DDBJ whole genome shotgun (WGS) entry which is preliminary data.</text>
</comment>
<evidence type="ECO:0000313" key="1">
    <source>
        <dbReference type="EMBL" id="KAK9760963.1"/>
    </source>
</evidence>
<reference evidence="1 2" key="1">
    <citation type="submission" date="2023-04" db="EMBL/GenBank/DDBJ databases">
        <title>Genome of Basidiobolus ranarum AG-B5.</title>
        <authorList>
            <person name="Stajich J.E."/>
            <person name="Carter-House D."/>
            <person name="Gryganskyi A."/>
        </authorList>
    </citation>
    <scope>NUCLEOTIDE SEQUENCE [LARGE SCALE GENOMIC DNA]</scope>
    <source>
        <strain evidence="1 2">AG-B5</strain>
    </source>
</reference>
<evidence type="ECO:0000313" key="2">
    <source>
        <dbReference type="Proteomes" id="UP001479436"/>
    </source>
</evidence>
<gene>
    <name evidence="1" type="ORF">K7432_014506</name>
</gene>
<organism evidence="1 2">
    <name type="scientific">Basidiobolus ranarum</name>
    <dbReference type="NCBI Taxonomy" id="34480"/>
    <lineage>
        <taxon>Eukaryota</taxon>
        <taxon>Fungi</taxon>
        <taxon>Fungi incertae sedis</taxon>
        <taxon>Zoopagomycota</taxon>
        <taxon>Entomophthoromycotina</taxon>
        <taxon>Basidiobolomycetes</taxon>
        <taxon>Basidiobolales</taxon>
        <taxon>Basidiobolaceae</taxon>
        <taxon>Basidiobolus</taxon>
    </lineage>
</organism>
<protein>
    <submittedName>
        <fullName evidence="1">Uncharacterized protein</fullName>
    </submittedName>
</protein>
<proteinExistence type="predicted"/>
<dbReference type="Proteomes" id="UP001479436">
    <property type="component" value="Unassembled WGS sequence"/>
</dbReference>
<name>A0ABR2WHJ2_9FUNG</name>
<dbReference type="EMBL" id="JASJQH010001668">
    <property type="protein sequence ID" value="KAK9760963.1"/>
    <property type="molecule type" value="Genomic_DNA"/>
</dbReference>
<keyword evidence="2" id="KW-1185">Reference proteome</keyword>